<reference evidence="1" key="1">
    <citation type="submission" date="2020-10" db="EMBL/GenBank/DDBJ databases">
        <authorList>
            <person name="Gilroy R."/>
        </authorList>
    </citation>
    <scope>NUCLEOTIDE SEQUENCE</scope>
    <source>
        <strain evidence="1">1370</strain>
    </source>
</reference>
<dbReference type="EMBL" id="DVOL01000010">
    <property type="protein sequence ID" value="HIV10231.1"/>
    <property type="molecule type" value="Genomic_DNA"/>
</dbReference>
<dbReference type="AlphaFoldDB" id="A0A9D1NP35"/>
<evidence type="ECO:0000313" key="2">
    <source>
        <dbReference type="Proteomes" id="UP000823960"/>
    </source>
</evidence>
<organism evidence="1 2">
    <name type="scientific">Candidatus Faeciplasma avium</name>
    <dbReference type="NCBI Taxonomy" id="2840798"/>
    <lineage>
        <taxon>Bacteria</taxon>
        <taxon>Bacillati</taxon>
        <taxon>Bacillota</taxon>
        <taxon>Clostridia</taxon>
        <taxon>Eubacteriales</taxon>
        <taxon>Oscillospiraceae</taxon>
        <taxon>Oscillospiraceae incertae sedis</taxon>
        <taxon>Candidatus Faeciplasma</taxon>
    </lineage>
</organism>
<sequence>MIYPPEGIIINSASNRAYLKSPDDLERAYRDGAVLESIAEVCTQSHDLITALPKMRGIMPREEVSIG</sequence>
<proteinExistence type="predicted"/>
<comment type="caution">
    <text evidence="1">The sequence shown here is derived from an EMBL/GenBank/DDBJ whole genome shotgun (WGS) entry which is preliminary data.</text>
</comment>
<dbReference type="GO" id="GO:0005840">
    <property type="term" value="C:ribosome"/>
    <property type="evidence" value="ECO:0007669"/>
    <property type="project" value="UniProtKB-KW"/>
</dbReference>
<reference evidence="1" key="2">
    <citation type="journal article" date="2021" name="PeerJ">
        <title>Extensive microbial diversity within the chicken gut microbiome revealed by metagenomics and culture.</title>
        <authorList>
            <person name="Gilroy R."/>
            <person name="Ravi A."/>
            <person name="Getino M."/>
            <person name="Pursley I."/>
            <person name="Horton D.L."/>
            <person name="Alikhan N.F."/>
            <person name="Baker D."/>
            <person name="Gharbi K."/>
            <person name="Hall N."/>
            <person name="Watson M."/>
            <person name="Adriaenssens E.M."/>
            <person name="Foster-Nyarko E."/>
            <person name="Jarju S."/>
            <person name="Secka A."/>
            <person name="Antonio M."/>
            <person name="Oren A."/>
            <person name="Chaudhuri R.R."/>
            <person name="La Ragione R."/>
            <person name="Hildebrand F."/>
            <person name="Pallen M.J."/>
        </authorList>
    </citation>
    <scope>NUCLEOTIDE SEQUENCE</scope>
    <source>
        <strain evidence="1">1370</strain>
    </source>
</reference>
<name>A0A9D1NP35_9FIRM</name>
<evidence type="ECO:0000313" key="1">
    <source>
        <dbReference type="EMBL" id="HIV10231.1"/>
    </source>
</evidence>
<accession>A0A9D1NP35</accession>
<protein>
    <submittedName>
        <fullName evidence="1">30S ribosomal protein S1</fullName>
    </submittedName>
</protein>
<keyword evidence="1" id="KW-0687">Ribonucleoprotein</keyword>
<keyword evidence="1" id="KW-0689">Ribosomal protein</keyword>
<gene>
    <name evidence="1" type="ORF">IAD28_00845</name>
</gene>
<dbReference type="Proteomes" id="UP000823960">
    <property type="component" value="Unassembled WGS sequence"/>
</dbReference>
<feature type="non-terminal residue" evidence="1">
    <location>
        <position position="67"/>
    </location>
</feature>